<proteinExistence type="predicted"/>
<dbReference type="RefSeq" id="WP_344894368.1">
    <property type="nucleotide sequence ID" value="NZ_BAAAWD010000007.1"/>
</dbReference>
<reference evidence="2" key="1">
    <citation type="journal article" date="2019" name="Int. J. Syst. Evol. Microbiol.">
        <title>The Global Catalogue of Microorganisms (GCM) 10K type strain sequencing project: providing services to taxonomists for standard genome sequencing and annotation.</title>
        <authorList>
            <consortium name="The Broad Institute Genomics Platform"/>
            <consortium name="The Broad Institute Genome Sequencing Center for Infectious Disease"/>
            <person name="Wu L."/>
            <person name="Ma J."/>
        </authorList>
    </citation>
    <scope>NUCLEOTIDE SEQUENCE [LARGE SCALE GENOMIC DNA]</scope>
    <source>
        <strain evidence="2">JCM 3106</strain>
    </source>
</reference>
<sequence length="78" mass="8761">MSAAPEEYDDLHRLVDRLTLDQARALRAVALQLVENESAPVAEAPTRRRRLSFAGIIADEPDSAQRSEEILLDRFRTG</sequence>
<dbReference type="EMBL" id="BAAAWD010000007">
    <property type="protein sequence ID" value="GAA3005864.1"/>
    <property type="molecule type" value="Genomic_DNA"/>
</dbReference>
<name>A0ABN3XXD1_9ACTN</name>
<dbReference type="Proteomes" id="UP001499930">
    <property type="component" value="Unassembled WGS sequence"/>
</dbReference>
<accession>A0ABN3XXD1</accession>
<protein>
    <submittedName>
        <fullName evidence="1">Uncharacterized protein</fullName>
    </submittedName>
</protein>
<evidence type="ECO:0000313" key="2">
    <source>
        <dbReference type="Proteomes" id="UP001499930"/>
    </source>
</evidence>
<organism evidence="1 2">
    <name type="scientific">Streptosporangium longisporum</name>
    <dbReference type="NCBI Taxonomy" id="46187"/>
    <lineage>
        <taxon>Bacteria</taxon>
        <taxon>Bacillati</taxon>
        <taxon>Actinomycetota</taxon>
        <taxon>Actinomycetes</taxon>
        <taxon>Streptosporangiales</taxon>
        <taxon>Streptosporangiaceae</taxon>
        <taxon>Streptosporangium</taxon>
    </lineage>
</organism>
<gene>
    <name evidence="1" type="ORF">GCM10017559_29540</name>
</gene>
<comment type="caution">
    <text evidence="1">The sequence shown here is derived from an EMBL/GenBank/DDBJ whole genome shotgun (WGS) entry which is preliminary data.</text>
</comment>
<keyword evidence="2" id="KW-1185">Reference proteome</keyword>
<evidence type="ECO:0000313" key="1">
    <source>
        <dbReference type="EMBL" id="GAA3005864.1"/>
    </source>
</evidence>